<evidence type="ECO:0000313" key="2">
    <source>
        <dbReference type="Ensembl" id="ENSNVIP00000032258.1"/>
    </source>
</evidence>
<dbReference type="AlphaFoldDB" id="A0A8C7C9Z1"/>
<reference evidence="2" key="1">
    <citation type="submission" date="2025-08" db="UniProtKB">
        <authorList>
            <consortium name="Ensembl"/>
        </authorList>
    </citation>
    <scope>IDENTIFICATION</scope>
</reference>
<reference evidence="2" key="2">
    <citation type="submission" date="2025-09" db="UniProtKB">
        <authorList>
            <consortium name="Ensembl"/>
        </authorList>
    </citation>
    <scope>IDENTIFICATION</scope>
</reference>
<dbReference type="Proteomes" id="UP000694425">
    <property type="component" value="Unplaced"/>
</dbReference>
<proteinExistence type="predicted"/>
<sequence length="177" mass="19211">MRSWHSWQTRCGATPVPTMLSVAGSYWLPALSPLHPGSNSRPSGLCLIMGRMASRLCVSTGSCRPWAKANSRVLERPAPSRQPSSSGEQPRRRPAWRWTWAASMGPGRRLAGLDGGHETWGPVGRAGRPRLCAGPGVQPRAAPGLPETEVLLHRGCRRARGRQGRPQSVVWEQLGLG</sequence>
<evidence type="ECO:0000256" key="1">
    <source>
        <dbReference type="SAM" id="MobiDB-lite"/>
    </source>
</evidence>
<dbReference type="Ensembl" id="ENSNVIT00000037398.1">
    <property type="protein sequence ID" value="ENSNVIP00000032258.1"/>
    <property type="gene ID" value="ENSNVIG00000024874.1"/>
</dbReference>
<accession>A0A8C7C9Z1</accession>
<evidence type="ECO:0000313" key="3">
    <source>
        <dbReference type="Proteomes" id="UP000694425"/>
    </source>
</evidence>
<name>A0A8C7C9Z1_NEOVI</name>
<keyword evidence="3" id="KW-1185">Reference proteome</keyword>
<dbReference type="GeneTree" id="ENSGT00910000148619"/>
<protein>
    <submittedName>
        <fullName evidence="2">Uncharacterized protein</fullName>
    </submittedName>
</protein>
<feature type="region of interest" description="Disordered" evidence="1">
    <location>
        <begin position="72"/>
        <end position="94"/>
    </location>
</feature>
<organism evidence="2 3">
    <name type="scientific">Neovison vison</name>
    <name type="common">American mink</name>
    <name type="synonym">Mustela vison</name>
    <dbReference type="NCBI Taxonomy" id="452646"/>
    <lineage>
        <taxon>Eukaryota</taxon>
        <taxon>Metazoa</taxon>
        <taxon>Chordata</taxon>
        <taxon>Craniata</taxon>
        <taxon>Vertebrata</taxon>
        <taxon>Euteleostomi</taxon>
        <taxon>Mammalia</taxon>
        <taxon>Eutheria</taxon>
        <taxon>Laurasiatheria</taxon>
        <taxon>Carnivora</taxon>
        <taxon>Caniformia</taxon>
        <taxon>Musteloidea</taxon>
        <taxon>Mustelidae</taxon>
        <taxon>Mustelinae</taxon>
        <taxon>Neogale</taxon>
    </lineage>
</organism>